<feature type="region of interest" description="Disordered" evidence="3">
    <location>
        <begin position="160"/>
        <end position="181"/>
    </location>
</feature>
<feature type="compositionally biased region" description="Pro residues" evidence="3">
    <location>
        <begin position="318"/>
        <end position="336"/>
    </location>
</feature>
<dbReference type="Pfam" id="PF00617">
    <property type="entry name" value="RasGEF"/>
    <property type="match status" value="1"/>
</dbReference>
<dbReference type="EMBL" id="JADGJQ010000042">
    <property type="protein sequence ID" value="KAJ3176339.1"/>
    <property type="molecule type" value="Genomic_DNA"/>
</dbReference>
<dbReference type="SUPFAM" id="SSF48366">
    <property type="entry name" value="Ras GEF"/>
    <property type="match status" value="1"/>
</dbReference>
<feature type="compositionally biased region" description="Basic and acidic residues" evidence="3">
    <location>
        <begin position="689"/>
        <end position="705"/>
    </location>
</feature>
<dbReference type="GO" id="GO:0005886">
    <property type="term" value="C:plasma membrane"/>
    <property type="evidence" value="ECO:0007669"/>
    <property type="project" value="TreeGrafter"/>
</dbReference>
<feature type="region of interest" description="Disordered" evidence="3">
    <location>
        <begin position="245"/>
        <end position="339"/>
    </location>
</feature>
<feature type="region of interest" description="Disordered" evidence="3">
    <location>
        <begin position="107"/>
        <end position="133"/>
    </location>
</feature>
<feature type="compositionally biased region" description="Acidic residues" evidence="3">
    <location>
        <begin position="112"/>
        <end position="124"/>
    </location>
</feature>
<dbReference type="InterPro" id="IPR008937">
    <property type="entry name" value="Ras-like_GEF"/>
</dbReference>
<evidence type="ECO:0000313" key="5">
    <source>
        <dbReference type="EMBL" id="KAJ3176339.1"/>
    </source>
</evidence>
<dbReference type="InterPro" id="IPR001895">
    <property type="entry name" value="RASGEF_cat_dom"/>
</dbReference>
<dbReference type="InterPro" id="IPR023578">
    <property type="entry name" value="Ras_GEF_dom_sf"/>
</dbReference>
<dbReference type="PROSITE" id="PS50009">
    <property type="entry name" value="RASGEF_CAT"/>
    <property type="match status" value="1"/>
</dbReference>
<evidence type="ECO:0000256" key="1">
    <source>
        <dbReference type="ARBA" id="ARBA00022658"/>
    </source>
</evidence>
<dbReference type="Proteomes" id="UP001212152">
    <property type="component" value="Unassembled WGS sequence"/>
</dbReference>
<feature type="region of interest" description="Disordered" evidence="3">
    <location>
        <begin position="667"/>
        <end position="714"/>
    </location>
</feature>
<reference evidence="5" key="1">
    <citation type="submission" date="2020-05" db="EMBL/GenBank/DDBJ databases">
        <title>Phylogenomic resolution of chytrid fungi.</title>
        <authorList>
            <person name="Stajich J.E."/>
            <person name="Amses K."/>
            <person name="Simmons R."/>
            <person name="Seto K."/>
            <person name="Myers J."/>
            <person name="Bonds A."/>
            <person name="Quandt C.A."/>
            <person name="Barry K."/>
            <person name="Liu P."/>
            <person name="Grigoriev I."/>
            <person name="Longcore J.E."/>
            <person name="James T.Y."/>
        </authorList>
    </citation>
    <scope>NUCLEOTIDE SEQUENCE</scope>
    <source>
        <strain evidence="5">JEL0379</strain>
    </source>
</reference>
<name>A0AAD5XPC4_9FUNG</name>
<organism evidence="5 6">
    <name type="scientific">Geranomyces variabilis</name>
    <dbReference type="NCBI Taxonomy" id="109894"/>
    <lineage>
        <taxon>Eukaryota</taxon>
        <taxon>Fungi</taxon>
        <taxon>Fungi incertae sedis</taxon>
        <taxon>Chytridiomycota</taxon>
        <taxon>Chytridiomycota incertae sedis</taxon>
        <taxon>Chytridiomycetes</taxon>
        <taxon>Spizellomycetales</taxon>
        <taxon>Powellomycetaceae</taxon>
        <taxon>Geranomyces</taxon>
    </lineage>
</organism>
<accession>A0AAD5XPC4</accession>
<comment type="caution">
    <text evidence="5">The sequence shown here is derived from an EMBL/GenBank/DDBJ whole genome shotgun (WGS) entry which is preliminary data.</text>
</comment>
<dbReference type="SMART" id="SM00147">
    <property type="entry name" value="RasGEF"/>
    <property type="match status" value="1"/>
</dbReference>
<keyword evidence="6" id="KW-1185">Reference proteome</keyword>
<dbReference type="Gene3D" id="1.10.840.10">
    <property type="entry name" value="Ras guanine-nucleotide exchange factors catalytic domain"/>
    <property type="match status" value="1"/>
</dbReference>
<dbReference type="PANTHER" id="PTHR23113">
    <property type="entry name" value="GUANINE NUCLEOTIDE EXCHANGE FACTOR"/>
    <property type="match status" value="1"/>
</dbReference>
<dbReference type="InterPro" id="IPR036964">
    <property type="entry name" value="RASGEF_cat_dom_sf"/>
</dbReference>
<evidence type="ECO:0000313" key="6">
    <source>
        <dbReference type="Proteomes" id="UP001212152"/>
    </source>
</evidence>
<sequence length="714" mass="77392">MSAIDVAIASADKHLGQLDLKAAFDAYLAALALISSHFSTDTVFAPEDEQNATETTNASASHVANKRFKNSVAVIPDDVERLFGLAHLCLTEVEDIMFGTVSIDDLEPFHDSDEESDGDEDEEMNLGPTGTVAAHSSEPLATVLENQLFSNAVSGTYKAEGSPAVKTESSPLVLPQSKPPKAVDFREHRLSRAHTIRSLKRSGTWNSLRNSGLSGSSSLRPISVASLEEDCTALSPLSSSWLLETSRAESPEPKPAVASNEVQQHQEAPGPRNPRTSGESLIWHFPSVPKRGAKAPPPDLPKPSSCPPSTTPQEQPSAAPPLPSQDASPPRPPPPYRMLCSQPEQAVSLNQSNVPSLPRTPRQYMFTDYLPIIPASPLIHQHRYITEQYNAAGAQLQQLEQAQHTGRAGAATAGVLSQVRRLVETTGLAKRKLAQLSGLIAEWDCKTLSQVGTTELAGGVVCFDVDMFRALTPPDLVTHALSNGATVPDTIKRVQDFSFFLHRVVQATVVDCNLPVDRASAIVRWILVAQALVVRRDLHAAHAVCSALASPPIAGLKATWKLVSKKYRGIYANIPRPADDDGQGDGWRKYRRDFLDGLPKPCVPALDALLRQPDAGDAVRMLEACKQGEEDWDRDVGSAGNPSNGCIGPMHWLVTRRWMSAEQVERISRELEPAAPAGKAKRKPQSSRESSKGSKRDEASDEALKSRFNKLGFR</sequence>
<feature type="compositionally biased region" description="Pro residues" evidence="3">
    <location>
        <begin position="295"/>
        <end position="310"/>
    </location>
</feature>
<keyword evidence="1 2" id="KW-0344">Guanine-nucleotide releasing factor</keyword>
<dbReference type="GO" id="GO:0007265">
    <property type="term" value="P:Ras protein signal transduction"/>
    <property type="evidence" value="ECO:0007669"/>
    <property type="project" value="TreeGrafter"/>
</dbReference>
<dbReference type="AlphaFoldDB" id="A0AAD5XPC4"/>
<feature type="domain" description="Ras-GEF" evidence="4">
    <location>
        <begin position="452"/>
        <end position="711"/>
    </location>
</feature>
<evidence type="ECO:0000259" key="4">
    <source>
        <dbReference type="PROSITE" id="PS50009"/>
    </source>
</evidence>
<protein>
    <recommendedName>
        <fullName evidence="4">Ras-GEF domain-containing protein</fullName>
    </recommendedName>
</protein>
<gene>
    <name evidence="5" type="ORF">HDU87_005381</name>
</gene>
<evidence type="ECO:0000256" key="2">
    <source>
        <dbReference type="PROSITE-ProRule" id="PRU00168"/>
    </source>
</evidence>
<proteinExistence type="predicted"/>
<evidence type="ECO:0000256" key="3">
    <source>
        <dbReference type="SAM" id="MobiDB-lite"/>
    </source>
</evidence>
<dbReference type="GO" id="GO:0005085">
    <property type="term" value="F:guanyl-nucleotide exchange factor activity"/>
    <property type="evidence" value="ECO:0007669"/>
    <property type="project" value="UniProtKB-KW"/>
</dbReference>
<dbReference type="PANTHER" id="PTHR23113:SF368">
    <property type="entry name" value="CELL DIVISION CONTROL PROTEIN 25"/>
    <property type="match status" value="1"/>
</dbReference>